<dbReference type="OrthoDB" id="5051226at2"/>
<organism evidence="1 2">
    <name type="scientific">Kocuria soli</name>
    <dbReference type="NCBI Taxonomy" id="2485125"/>
    <lineage>
        <taxon>Bacteria</taxon>
        <taxon>Bacillati</taxon>
        <taxon>Actinomycetota</taxon>
        <taxon>Actinomycetes</taxon>
        <taxon>Micrococcales</taxon>
        <taxon>Micrococcaceae</taxon>
        <taxon>Kocuria</taxon>
    </lineage>
</organism>
<dbReference type="Proteomes" id="UP000270616">
    <property type="component" value="Unassembled WGS sequence"/>
</dbReference>
<accession>A0A3N3ZQG2</accession>
<proteinExistence type="predicted"/>
<reference evidence="1 2" key="1">
    <citation type="submission" date="2018-10" db="EMBL/GenBank/DDBJ databases">
        <title>Kocuria sp. M5W7-7, whole genome shotgun sequence.</title>
        <authorList>
            <person name="Tuo L."/>
        </authorList>
    </citation>
    <scope>NUCLEOTIDE SEQUENCE [LARGE SCALE GENOMIC DNA]</scope>
    <source>
        <strain evidence="1 2">M5W7-7</strain>
    </source>
</reference>
<keyword evidence="2" id="KW-1185">Reference proteome</keyword>
<protein>
    <submittedName>
        <fullName evidence="1">Uncharacterized protein</fullName>
    </submittedName>
</protein>
<sequence length="128" mass="14507">MGDWYFTVHVPGTSGSAQIAELTETLTELAADRDTALRIFLGLPHVNAMSGDIMEDFHLQYIGVYSSVEDALHELAEVDERERDVIEYAEERQLIIEQVTPDYDALREQIADGFDLVEHEGRAYVFSK</sequence>
<name>A0A3N3ZQG2_9MICC</name>
<dbReference type="AlphaFoldDB" id="A0A3N3ZQG2"/>
<gene>
    <name evidence="1" type="ORF">EDL96_13125</name>
</gene>
<dbReference type="RefSeq" id="WP_123826668.1">
    <property type="nucleotide sequence ID" value="NZ_RKMF01000023.1"/>
</dbReference>
<evidence type="ECO:0000313" key="1">
    <source>
        <dbReference type="EMBL" id="ROZ61539.1"/>
    </source>
</evidence>
<evidence type="ECO:0000313" key="2">
    <source>
        <dbReference type="Proteomes" id="UP000270616"/>
    </source>
</evidence>
<dbReference type="EMBL" id="RKMF01000023">
    <property type="protein sequence ID" value="ROZ61539.1"/>
    <property type="molecule type" value="Genomic_DNA"/>
</dbReference>
<comment type="caution">
    <text evidence="1">The sequence shown here is derived from an EMBL/GenBank/DDBJ whole genome shotgun (WGS) entry which is preliminary data.</text>
</comment>